<organism evidence="1 2">
    <name type="scientific">Cronobacter dublinensis 1210</name>
    <dbReference type="NCBI Taxonomy" id="1208656"/>
    <lineage>
        <taxon>Bacteria</taxon>
        <taxon>Pseudomonadati</taxon>
        <taxon>Pseudomonadota</taxon>
        <taxon>Gammaproteobacteria</taxon>
        <taxon>Enterobacterales</taxon>
        <taxon>Enterobacteriaceae</taxon>
        <taxon>Cronobacter</taxon>
    </lineage>
</organism>
<protein>
    <submittedName>
        <fullName evidence="1">Uncharacterized protein</fullName>
    </submittedName>
</protein>
<gene>
    <name evidence="1" type="ORF">BN134_4028</name>
</gene>
<dbReference type="EMBL" id="CAKZ01000192">
    <property type="protein sequence ID" value="CCJ83255.1"/>
    <property type="molecule type" value="Genomic_DNA"/>
</dbReference>
<evidence type="ECO:0000313" key="2">
    <source>
        <dbReference type="Proteomes" id="UP000009342"/>
    </source>
</evidence>
<proteinExistence type="predicted"/>
<reference evidence="2" key="1">
    <citation type="journal article" date="2012" name="PLoS ONE">
        <title>Comparative analysis of genome sequences covering the seven cronobacter species.</title>
        <authorList>
            <person name="Joseph S."/>
            <person name="Desai P."/>
            <person name="Ji Y."/>
            <person name="Cummings C.A."/>
            <person name="Shih R."/>
            <person name="Degoricija L."/>
            <person name="Rico A."/>
            <person name="Brzoska P."/>
            <person name="Hamby S.E."/>
            <person name="Masood N."/>
            <person name="Hariri S."/>
            <person name="Sonbol H."/>
            <person name="Chuzhanova N."/>
            <person name="McClelland M."/>
            <person name="Furtado M.R."/>
            <person name="Forsythe S.J."/>
        </authorList>
    </citation>
    <scope>NUCLEOTIDE SEQUENCE [LARGE SCALE GENOMIC DNA]</scope>
    <source>
        <strain evidence="2">1210</strain>
    </source>
</reference>
<accession>A0ABM9QCD9</accession>
<evidence type="ECO:0000313" key="1">
    <source>
        <dbReference type="EMBL" id="CCJ83255.1"/>
    </source>
</evidence>
<keyword evidence="2" id="KW-1185">Reference proteome</keyword>
<dbReference type="Proteomes" id="UP000009342">
    <property type="component" value="Unassembled WGS sequence"/>
</dbReference>
<comment type="caution">
    <text evidence="1">The sequence shown here is derived from an EMBL/GenBank/DDBJ whole genome shotgun (WGS) entry which is preliminary data.</text>
</comment>
<name>A0ABM9QCD9_9ENTR</name>
<sequence length="37" mass="4266">MDNENSRRSDAMENSFTVPAKARNEACRVQDKIIVLR</sequence>